<dbReference type="Proteomes" id="UP000599074">
    <property type="component" value="Unassembled WGS sequence"/>
</dbReference>
<feature type="region of interest" description="Disordered" evidence="1">
    <location>
        <begin position="64"/>
        <end position="84"/>
    </location>
</feature>
<proteinExistence type="predicted"/>
<evidence type="ECO:0000256" key="1">
    <source>
        <dbReference type="SAM" id="MobiDB-lite"/>
    </source>
</evidence>
<comment type="caution">
    <text evidence="2">The sequence shown here is derived from an EMBL/GenBank/DDBJ whole genome shotgun (WGS) entry which is preliminary data.</text>
</comment>
<keyword evidence="3" id="KW-1185">Reference proteome</keyword>
<dbReference type="EMBL" id="BOON01000033">
    <property type="protein sequence ID" value="GII24106.1"/>
    <property type="molecule type" value="Genomic_DNA"/>
</dbReference>
<evidence type="ECO:0000313" key="2">
    <source>
        <dbReference type="EMBL" id="GII24106.1"/>
    </source>
</evidence>
<accession>A0A8J3TEN9</accession>
<feature type="region of interest" description="Disordered" evidence="1">
    <location>
        <begin position="1"/>
        <end position="52"/>
    </location>
</feature>
<sequence>MSATVCLGGETLDSSSGDSGLPDWPGAPGWTTRELGGRYGGSPAGRRATNTPAPTATVATAAAMTRRRGEDMNHVPIRARAAQK</sequence>
<dbReference type="AlphaFoldDB" id="A0A8J3TEN9"/>
<protein>
    <submittedName>
        <fullName evidence="2">Uncharacterized protein</fullName>
    </submittedName>
</protein>
<organism evidence="2 3">
    <name type="scientific">Planosporangium mesophilum</name>
    <dbReference type="NCBI Taxonomy" id="689768"/>
    <lineage>
        <taxon>Bacteria</taxon>
        <taxon>Bacillati</taxon>
        <taxon>Actinomycetota</taxon>
        <taxon>Actinomycetes</taxon>
        <taxon>Micromonosporales</taxon>
        <taxon>Micromonosporaceae</taxon>
        <taxon>Planosporangium</taxon>
    </lineage>
</organism>
<evidence type="ECO:0000313" key="3">
    <source>
        <dbReference type="Proteomes" id="UP000599074"/>
    </source>
</evidence>
<name>A0A8J3TEN9_9ACTN</name>
<feature type="compositionally biased region" description="Low complexity" evidence="1">
    <location>
        <begin position="7"/>
        <end position="23"/>
    </location>
</feature>
<reference evidence="2" key="1">
    <citation type="submission" date="2021-01" db="EMBL/GenBank/DDBJ databases">
        <title>Whole genome shotgun sequence of Planosporangium mesophilum NBRC 109066.</title>
        <authorList>
            <person name="Komaki H."/>
            <person name="Tamura T."/>
        </authorList>
    </citation>
    <scope>NUCLEOTIDE SEQUENCE</scope>
    <source>
        <strain evidence="2">NBRC 109066</strain>
    </source>
</reference>
<gene>
    <name evidence="2" type="ORF">Pme01_37030</name>
</gene>